<name>A0A6A0AH04_HAELA</name>
<dbReference type="Proteomes" id="UP000485058">
    <property type="component" value="Unassembled WGS sequence"/>
</dbReference>
<evidence type="ECO:0000313" key="2">
    <source>
        <dbReference type="Proteomes" id="UP000485058"/>
    </source>
</evidence>
<accession>A0A6A0AH04</accession>
<organism evidence="1 2">
    <name type="scientific">Haematococcus lacustris</name>
    <name type="common">Green alga</name>
    <name type="synonym">Haematococcus pluvialis</name>
    <dbReference type="NCBI Taxonomy" id="44745"/>
    <lineage>
        <taxon>Eukaryota</taxon>
        <taxon>Viridiplantae</taxon>
        <taxon>Chlorophyta</taxon>
        <taxon>core chlorophytes</taxon>
        <taxon>Chlorophyceae</taxon>
        <taxon>CS clade</taxon>
        <taxon>Chlamydomonadales</taxon>
        <taxon>Haematococcaceae</taxon>
        <taxon>Haematococcus</taxon>
    </lineage>
</organism>
<sequence length="170" mass="17626">MNRQLQHRQTAIKRHHCGCGVPLDRYPLSTGSMSAALRWSKQLLLVCLVCGCTYSSSGRGSSGSSTDTVVVVAVVAALTQRCFLDTGAIPQPQLSVPGTTRGQEASQQQVLRRLIKHAVPPGIISGAASGMAGAGGHGQNAGTDGGEMHLQAGLSTEERVSSSAGRFAKD</sequence>
<proteinExistence type="predicted"/>
<comment type="caution">
    <text evidence="1">The sequence shown here is derived from an EMBL/GenBank/DDBJ whole genome shotgun (WGS) entry which is preliminary data.</text>
</comment>
<protein>
    <submittedName>
        <fullName evidence="1">Uncharacterized protein</fullName>
    </submittedName>
</protein>
<feature type="non-terminal residue" evidence="1">
    <location>
        <position position="1"/>
    </location>
</feature>
<gene>
    <name evidence="1" type="ORF">HaLaN_30998</name>
</gene>
<keyword evidence="2" id="KW-1185">Reference proteome</keyword>
<evidence type="ECO:0000313" key="1">
    <source>
        <dbReference type="EMBL" id="GFH31875.1"/>
    </source>
</evidence>
<reference evidence="1 2" key="1">
    <citation type="submission" date="2020-02" db="EMBL/GenBank/DDBJ databases">
        <title>Draft genome sequence of Haematococcus lacustris strain NIES-144.</title>
        <authorList>
            <person name="Morimoto D."/>
            <person name="Nakagawa S."/>
            <person name="Yoshida T."/>
            <person name="Sawayama S."/>
        </authorList>
    </citation>
    <scope>NUCLEOTIDE SEQUENCE [LARGE SCALE GENOMIC DNA]</scope>
    <source>
        <strain evidence="1 2">NIES-144</strain>
    </source>
</reference>
<dbReference type="EMBL" id="BLLF01006022">
    <property type="protein sequence ID" value="GFH31875.1"/>
    <property type="molecule type" value="Genomic_DNA"/>
</dbReference>
<feature type="non-terminal residue" evidence="1">
    <location>
        <position position="170"/>
    </location>
</feature>
<dbReference type="AlphaFoldDB" id="A0A6A0AH04"/>